<dbReference type="Pfam" id="PF13384">
    <property type="entry name" value="HTH_23"/>
    <property type="match status" value="1"/>
</dbReference>
<dbReference type="InterPro" id="IPR038717">
    <property type="entry name" value="Tc1-like_DDE_dom"/>
</dbReference>
<dbReference type="GO" id="GO:0003676">
    <property type="term" value="F:nucleic acid binding"/>
    <property type="evidence" value="ECO:0007669"/>
    <property type="project" value="InterPro"/>
</dbReference>
<dbReference type="InterPro" id="IPR036397">
    <property type="entry name" value="RNaseH_sf"/>
</dbReference>
<dbReference type="InterPro" id="IPR047655">
    <property type="entry name" value="Transpos_IS630-like"/>
</dbReference>
<dbReference type="AlphaFoldDB" id="A0A8H6YXI7"/>
<dbReference type="EMBL" id="JACAZH010000006">
    <property type="protein sequence ID" value="KAF7367034.1"/>
    <property type="molecule type" value="Genomic_DNA"/>
</dbReference>
<dbReference type="Pfam" id="PF13358">
    <property type="entry name" value="DDE_3"/>
    <property type="match status" value="1"/>
</dbReference>
<organism evidence="2 3">
    <name type="scientific">Mycena sanguinolenta</name>
    <dbReference type="NCBI Taxonomy" id="230812"/>
    <lineage>
        <taxon>Eukaryota</taxon>
        <taxon>Fungi</taxon>
        <taxon>Dikarya</taxon>
        <taxon>Basidiomycota</taxon>
        <taxon>Agaricomycotina</taxon>
        <taxon>Agaricomycetes</taxon>
        <taxon>Agaricomycetidae</taxon>
        <taxon>Agaricales</taxon>
        <taxon>Marasmiineae</taxon>
        <taxon>Mycenaceae</taxon>
        <taxon>Mycena</taxon>
    </lineage>
</organism>
<dbReference type="PANTHER" id="PTHR46564:SF1">
    <property type="entry name" value="TRANSPOSASE"/>
    <property type="match status" value="1"/>
</dbReference>
<dbReference type="NCBIfam" id="NF033545">
    <property type="entry name" value="transpos_IS630"/>
    <property type="match status" value="1"/>
</dbReference>
<protein>
    <submittedName>
        <fullName evidence="2">Tc1-mariner class transposase</fullName>
    </submittedName>
</protein>
<dbReference type="PANTHER" id="PTHR46564">
    <property type="entry name" value="TRANSPOSASE"/>
    <property type="match status" value="1"/>
</dbReference>
<dbReference type="SUPFAM" id="SSF46689">
    <property type="entry name" value="Homeodomain-like"/>
    <property type="match status" value="1"/>
</dbReference>
<evidence type="ECO:0000259" key="1">
    <source>
        <dbReference type="Pfam" id="PF13358"/>
    </source>
</evidence>
<sequence length="326" mass="37250">MVYRAISEDLKLRALFLLDHGYITDEVCELLGVSRSSLYRWKANQSLYGSVVAPANPLRGRPRILNADQTHDLFTLLAEAPEMFLDEIMDWVALHLDAAISRSALNTLINDAGITYKILRRAASERDEEERERWRELIRTHFVASMIITADESSKDERTIFRKRGRAPSGHRAEIDADFVRGLRYSILAAITIDGYIGTRIVSGSVDSDEFFDFIVNDILPQMNSYPNDRSVLILDNCAIHKSEYLRELVEAQGSVLLFLPPYSPDFNPIEESFSAVKAWIRRHWRRMQNSETPEVDLLEACGVVTAESARGWFRHSGFRIDPEQV</sequence>
<reference evidence="2" key="1">
    <citation type="submission" date="2020-05" db="EMBL/GenBank/DDBJ databases">
        <title>Mycena genomes resolve the evolution of fungal bioluminescence.</title>
        <authorList>
            <person name="Tsai I.J."/>
        </authorList>
    </citation>
    <scope>NUCLEOTIDE SEQUENCE</scope>
    <source>
        <strain evidence="2">160909Yilan</strain>
    </source>
</reference>
<evidence type="ECO:0000313" key="3">
    <source>
        <dbReference type="Proteomes" id="UP000623467"/>
    </source>
</evidence>
<keyword evidence="3" id="KW-1185">Reference proteome</keyword>
<dbReference type="Proteomes" id="UP000623467">
    <property type="component" value="Unassembled WGS sequence"/>
</dbReference>
<dbReference type="OrthoDB" id="2266637at2759"/>
<proteinExistence type="predicted"/>
<accession>A0A8H6YXI7</accession>
<name>A0A8H6YXI7_9AGAR</name>
<comment type="caution">
    <text evidence="2">The sequence shown here is derived from an EMBL/GenBank/DDBJ whole genome shotgun (WGS) entry which is preliminary data.</text>
</comment>
<dbReference type="InterPro" id="IPR009057">
    <property type="entry name" value="Homeodomain-like_sf"/>
</dbReference>
<gene>
    <name evidence="2" type="ORF">MSAN_00962600</name>
</gene>
<feature type="domain" description="Tc1-like transposase DDE" evidence="1">
    <location>
        <begin position="148"/>
        <end position="290"/>
    </location>
</feature>
<dbReference type="Gene3D" id="3.30.420.10">
    <property type="entry name" value="Ribonuclease H-like superfamily/Ribonuclease H"/>
    <property type="match status" value="1"/>
</dbReference>
<evidence type="ECO:0000313" key="2">
    <source>
        <dbReference type="EMBL" id="KAF7367034.1"/>
    </source>
</evidence>